<evidence type="ECO:0000313" key="2">
    <source>
        <dbReference type="EMBL" id="QGP92905.1"/>
    </source>
</evidence>
<evidence type="ECO:0000313" key="3">
    <source>
        <dbReference type="Proteomes" id="UP000425916"/>
    </source>
</evidence>
<dbReference type="PANTHER" id="PTHR47099:SF1">
    <property type="entry name" value="METHYLCOBAMIDE:COM METHYLTRANSFERASE MTBA"/>
    <property type="match status" value="1"/>
</dbReference>
<dbReference type="InterPro" id="IPR052024">
    <property type="entry name" value="Methanogen_methyltrans"/>
</dbReference>
<dbReference type="Gene3D" id="3.20.20.210">
    <property type="match status" value="1"/>
</dbReference>
<dbReference type="GO" id="GO:0004853">
    <property type="term" value="F:uroporphyrinogen decarboxylase activity"/>
    <property type="evidence" value="ECO:0007669"/>
    <property type="project" value="InterPro"/>
</dbReference>
<gene>
    <name evidence="2" type="ORF">MGLY_22980</name>
</gene>
<accession>A0A6I5ZTG2</accession>
<keyword evidence="3" id="KW-1185">Reference proteome</keyword>
<dbReference type="SUPFAM" id="SSF51726">
    <property type="entry name" value="UROD/MetE-like"/>
    <property type="match status" value="1"/>
</dbReference>
<dbReference type="RefSeq" id="WP_156273952.1">
    <property type="nucleotide sequence ID" value="NZ_CP046244.1"/>
</dbReference>
<proteinExistence type="predicted"/>
<protein>
    <submittedName>
        <fullName evidence="2">Uroporphyrinogen decarboxylase</fullName>
    </submittedName>
</protein>
<feature type="domain" description="Uroporphyrinogen decarboxylase (URO-D)" evidence="1">
    <location>
        <begin position="122"/>
        <end position="369"/>
    </location>
</feature>
<dbReference type="OrthoDB" id="9771599at2"/>
<evidence type="ECO:0000259" key="1">
    <source>
        <dbReference type="Pfam" id="PF01208"/>
    </source>
</evidence>
<dbReference type="EMBL" id="CP046244">
    <property type="protein sequence ID" value="QGP92905.1"/>
    <property type="molecule type" value="Genomic_DNA"/>
</dbReference>
<dbReference type="Pfam" id="PF01208">
    <property type="entry name" value="URO-D"/>
    <property type="match status" value="1"/>
</dbReference>
<sequence length="377" mass="42907">MAELTPRERVRLALQHQEPDRVPIDNGGFVSGMHEVAYKKLLAYLGLEKEITITDPVQRLADVDEEVLNRLHVDTRYLFARAGSNWEYREEENGYWYDEWGVLHQRTGYYADSVGHPLAGMSLEEIRSYKFPDPQDPARFAGLKEKAKELYETTDYALVGGTIGALYCPAWDLRGYEQFMYDTAADPKLANYLLDKLLDWWMAFYEGYLEAIGEYIEYLWTGDDWGQQAGPLISPASFRETVKPRFAKLHEFIKSKTGAKIAYHSCGSVYWALGDFADMGVDIVHPLQPSAAEMDDSERIKKNFGDRLSFHGGTNNQGVFHLDKDLVIADARRRIQALAPGGGYIFSSGHNIQPNCPPENILALFDTGYKYGRYPIR</sequence>
<organism evidence="2 3">
    <name type="scientific">Neomoorella glycerini</name>
    <dbReference type="NCBI Taxonomy" id="55779"/>
    <lineage>
        <taxon>Bacteria</taxon>
        <taxon>Bacillati</taxon>
        <taxon>Bacillota</taxon>
        <taxon>Clostridia</taxon>
        <taxon>Neomoorellales</taxon>
        <taxon>Neomoorellaceae</taxon>
        <taxon>Neomoorella</taxon>
    </lineage>
</organism>
<dbReference type="PANTHER" id="PTHR47099">
    <property type="entry name" value="METHYLCOBAMIDE:COM METHYLTRANSFERASE MTBA"/>
    <property type="match status" value="1"/>
</dbReference>
<dbReference type="GO" id="GO:0006779">
    <property type="term" value="P:porphyrin-containing compound biosynthetic process"/>
    <property type="evidence" value="ECO:0007669"/>
    <property type="project" value="InterPro"/>
</dbReference>
<dbReference type="InterPro" id="IPR038071">
    <property type="entry name" value="UROD/MetE-like_sf"/>
</dbReference>
<dbReference type="Proteomes" id="UP000425916">
    <property type="component" value="Chromosome"/>
</dbReference>
<dbReference type="InterPro" id="IPR000257">
    <property type="entry name" value="Uroporphyrinogen_deCOase"/>
</dbReference>
<reference evidence="2 3" key="1">
    <citation type="submission" date="2019-11" db="EMBL/GenBank/DDBJ databases">
        <title>Genome sequence of Moorella glycerini DSM11254.</title>
        <authorList>
            <person name="Poehlein A."/>
            <person name="Boeer T."/>
            <person name="Daniel R."/>
        </authorList>
    </citation>
    <scope>NUCLEOTIDE SEQUENCE [LARGE SCALE GENOMIC DNA]</scope>
    <source>
        <strain evidence="2 3">DSM 11254</strain>
    </source>
</reference>
<name>A0A6I5ZTG2_9FIRM</name>
<dbReference type="AlphaFoldDB" id="A0A6I5ZTG2"/>